<evidence type="ECO:0000313" key="2">
    <source>
        <dbReference type="Proteomes" id="UP000828048"/>
    </source>
</evidence>
<protein>
    <submittedName>
        <fullName evidence="1">Uncharacterized protein</fullName>
    </submittedName>
</protein>
<name>A0ACB7ZN63_9ERIC</name>
<sequence length="151" mass="17505">MAEEENRRPLRGCIKASRGPWLVHKTTKEGDVVTKLRFPSERERQKNKQRERRRRAMAQKIFAGLRTHGKYQLPKHADNNDILKALCEEAGWHVEEDGTIYRKAPVSEMPSLINIRSREVSMDAQSAEEEYCTCYDQMDAQLEGCDINLTL</sequence>
<proteinExistence type="predicted"/>
<accession>A0ACB7ZN63</accession>
<reference evidence="1 2" key="1">
    <citation type="journal article" date="2021" name="Hortic Res">
        <title>High-quality reference genome and annotation aids understanding of berry development for evergreen blueberry (Vaccinium darrowii).</title>
        <authorList>
            <person name="Yu J."/>
            <person name="Hulse-Kemp A.M."/>
            <person name="Babiker E."/>
            <person name="Staton M."/>
        </authorList>
    </citation>
    <scope>NUCLEOTIDE SEQUENCE [LARGE SCALE GENOMIC DNA]</scope>
    <source>
        <strain evidence="2">cv. NJ 8807/NJ 8810</strain>
        <tissue evidence="1">Young leaf</tissue>
    </source>
</reference>
<dbReference type="EMBL" id="CM037159">
    <property type="protein sequence ID" value="KAH7866540.1"/>
    <property type="molecule type" value="Genomic_DNA"/>
</dbReference>
<dbReference type="Proteomes" id="UP000828048">
    <property type="component" value="Chromosome 9"/>
</dbReference>
<organism evidence="1 2">
    <name type="scientific">Vaccinium darrowii</name>
    <dbReference type="NCBI Taxonomy" id="229202"/>
    <lineage>
        <taxon>Eukaryota</taxon>
        <taxon>Viridiplantae</taxon>
        <taxon>Streptophyta</taxon>
        <taxon>Embryophyta</taxon>
        <taxon>Tracheophyta</taxon>
        <taxon>Spermatophyta</taxon>
        <taxon>Magnoliopsida</taxon>
        <taxon>eudicotyledons</taxon>
        <taxon>Gunneridae</taxon>
        <taxon>Pentapetalae</taxon>
        <taxon>asterids</taxon>
        <taxon>Ericales</taxon>
        <taxon>Ericaceae</taxon>
        <taxon>Vaccinioideae</taxon>
        <taxon>Vaccinieae</taxon>
        <taxon>Vaccinium</taxon>
    </lineage>
</organism>
<comment type="caution">
    <text evidence="1">The sequence shown here is derived from an EMBL/GenBank/DDBJ whole genome shotgun (WGS) entry which is preliminary data.</text>
</comment>
<gene>
    <name evidence="1" type="ORF">Vadar_021705</name>
</gene>
<evidence type="ECO:0000313" key="1">
    <source>
        <dbReference type="EMBL" id="KAH7866540.1"/>
    </source>
</evidence>
<keyword evidence="2" id="KW-1185">Reference proteome</keyword>